<name>A0AAV3U969_9ALTE</name>
<accession>A0AAV3U969</accession>
<sequence>MKRRSRRKISIAKYASPLAKAIALTFWITSCAAQPSKNSEQSSPPNYGTYEIKDGHIITSDGNKADLGLDAIEQVQEKDGELFIKGTTIDNQSINHPKVVWFDLSSKQQKTTEFYELLAEFFLMDNQVHLLTEEGSVFRWAEKSWEIGAFSVKPQARIIATDPVVACVPSSSFKANFTTGYCYSNAWRVFVNWYDIRPKQCGDAMVAIDKLVKGTQLKVFNLLSGRITSARVISQMPPRDIDLCQMAKQQ</sequence>
<keyword evidence="3" id="KW-1185">Reference proteome</keyword>
<evidence type="ECO:0000313" key="2">
    <source>
        <dbReference type="EMBL" id="GAA4958208.1"/>
    </source>
</evidence>
<evidence type="ECO:0000313" key="3">
    <source>
        <dbReference type="Proteomes" id="UP001409585"/>
    </source>
</evidence>
<gene>
    <name evidence="2" type="ORF">GCM10025791_43510</name>
</gene>
<protein>
    <recommendedName>
        <fullName evidence="4">Lipoprotein</fullName>
    </recommendedName>
</protein>
<organism evidence="2 3">
    <name type="scientific">Halioxenophilus aromaticivorans</name>
    <dbReference type="NCBI Taxonomy" id="1306992"/>
    <lineage>
        <taxon>Bacteria</taxon>
        <taxon>Pseudomonadati</taxon>
        <taxon>Pseudomonadota</taxon>
        <taxon>Gammaproteobacteria</taxon>
        <taxon>Alteromonadales</taxon>
        <taxon>Alteromonadaceae</taxon>
        <taxon>Halioxenophilus</taxon>
    </lineage>
</organism>
<evidence type="ECO:0000256" key="1">
    <source>
        <dbReference type="SAM" id="SignalP"/>
    </source>
</evidence>
<dbReference type="AlphaFoldDB" id="A0AAV3U969"/>
<proteinExistence type="predicted"/>
<evidence type="ECO:0008006" key="4">
    <source>
        <dbReference type="Google" id="ProtNLM"/>
    </source>
</evidence>
<keyword evidence="1" id="KW-0732">Signal</keyword>
<dbReference type="PROSITE" id="PS51257">
    <property type="entry name" value="PROKAR_LIPOPROTEIN"/>
    <property type="match status" value="1"/>
</dbReference>
<comment type="caution">
    <text evidence="2">The sequence shown here is derived from an EMBL/GenBank/DDBJ whole genome shotgun (WGS) entry which is preliminary data.</text>
</comment>
<dbReference type="EMBL" id="BAABLX010000076">
    <property type="protein sequence ID" value="GAA4958208.1"/>
    <property type="molecule type" value="Genomic_DNA"/>
</dbReference>
<dbReference type="Proteomes" id="UP001409585">
    <property type="component" value="Unassembled WGS sequence"/>
</dbReference>
<feature type="chain" id="PRO_5043483883" description="Lipoprotein" evidence="1">
    <location>
        <begin position="33"/>
        <end position="250"/>
    </location>
</feature>
<feature type="signal peptide" evidence="1">
    <location>
        <begin position="1"/>
        <end position="32"/>
    </location>
</feature>
<reference evidence="3" key="1">
    <citation type="journal article" date="2019" name="Int. J. Syst. Evol. Microbiol.">
        <title>The Global Catalogue of Microorganisms (GCM) 10K type strain sequencing project: providing services to taxonomists for standard genome sequencing and annotation.</title>
        <authorList>
            <consortium name="The Broad Institute Genomics Platform"/>
            <consortium name="The Broad Institute Genome Sequencing Center for Infectious Disease"/>
            <person name="Wu L."/>
            <person name="Ma J."/>
        </authorList>
    </citation>
    <scope>NUCLEOTIDE SEQUENCE [LARGE SCALE GENOMIC DNA]</scope>
    <source>
        <strain evidence="3">JCM 19134</strain>
    </source>
</reference>
<dbReference type="RefSeq" id="WP_345427287.1">
    <property type="nucleotide sequence ID" value="NZ_AP031496.1"/>
</dbReference>